<protein>
    <submittedName>
        <fullName evidence="3">Type II toxin-antitoxin system PemK/MazF family toxin</fullName>
    </submittedName>
</protein>
<dbReference type="RefSeq" id="WP_413280654.1">
    <property type="nucleotide sequence ID" value="NZ_JBHFNT010000246.1"/>
</dbReference>
<dbReference type="PANTHER" id="PTHR33988">
    <property type="entry name" value="ENDORIBONUCLEASE MAZF-RELATED"/>
    <property type="match status" value="1"/>
</dbReference>
<dbReference type="EMBL" id="JBHFNT010000246">
    <property type="protein sequence ID" value="MFB2838333.1"/>
    <property type="molecule type" value="Genomic_DNA"/>
</dbReference>
<comment type="caution">
    <text evidence="3">The sequence shown here is derived from an EMBL/GenBank/DDBJ whole genome shotgun (WGS) entry which is preliminary data.</text>
</comment>
<accession>A0ABV4WTC0</accession>
<keyword evidence="2" id="KW-1277">Toxin-antitoxin system</keyword>
<dbReference type="Proteomes" id="UP001576780">
    <property type="component" value="Unassembled WGS sequence"/>
</dbReference>
<evidence type="ECO:0000313" key="4">
    <source>
        <dbReference type="Proteomes" id="UP001576780"/>
    </source>
</evidence>
<evidence type="ECO:0000256" key="1">
    <source>
        <dbReference type="ARBA" id="ARBA00007521"/>
    </source>
</evidence>
<dbReference type="PANTHER" id="PTHR33988:SF3">
    <property type="entry name" value="ENDORIBONUCLEASE TOXIN CHPB-RELATED"/>
    <property type="match status" value="1"/>
</dbReference>
<dbReference type="Gene3D" id="2.30.30.110">
    <property type="match status" value="1"/>
</dbReference>
<sequence>MVSYIPERGHFIRLNFDPQAGHEQMGIRPALVVSQTQFNQKMGFVFVCPISNTQRKNPFYIPIPEGQAVTGVIMTDQLRSLDYLARQASFLGDCPKDVFEEVLRRIKPILFEVEKSDEQEDTSS</sequence>
<name>A0ABV4WTC0_9CYAN</name>
<comment type="similarity">
    <text evidence="1">Belongs to the PemK/MazF family.</text>
</comment>
<dbReference type="InterPro" id="IPR011067">
    <property type="entry name" value="Plasmid_toxin/cell-grow_inhib"/>
</dbReference>
<dbReference type="SUPFAM" id="SSF50118">
    <property type="entry name" value="Cell growth inhibitor/plasmid maintenance toxic component"/>
    <property type="match status" value="1"/>
</dbReference>
<dbReference type="Pfam" id="PF02452">
    <property type="entry name" value="PemK_toxin"/>
    <property type="match status" value="1"/>
</dbReference>
<evidence type="ECO:0000313" key="3">
    <source>
        <dbReference type="EMBL" id="MFB2838333.1"/>
    </source>
</evidence>
<reference evidence="3 4" key="1">
    <citation type="submission" date="2024-09" db="EMBL/GenBank/DDBJ databases">
        <title>Floridaenema gen nov. (Aerosakkonemataceae, Aerosakkonematales ord. nov., Cyanobacteria) from benthic tropical and subtropical fresh waters, with the description of four new species.</title>
        <authorList>
            <person name="Moretto J.A."/>
            <person name="Berthold D.E."/>
            <person name="Lefler F.W."/>
            <person name="Huang I.-S."/>
            <person name="Laughinghouse H. IV."/>
        </authorList>
    </citation>
    <scope>NUCLEOTIDE SEQUENCE [LARGE SCALE GENOMIC DNA]</scope>
    <source>
        <strain evidence="3 4">BLCC-F167</strain>
    </source>
</reference>
<organism evidence="3 4">
    <name type="scientific">Floridaenema evergladense BLCC-F167</name>
    <dbReference type="NCBI Taxonomy" id="3153639"/>
    <lineage>
        <taxon>Bacteria</taxon>
        <taxon>Bacillati</taxon>
        <taxon>Cyanobacteriota</taxon>
        <taxon>Cyanophyceae</taxon>
        <taxon>Oscillatoriophycideae</taxon>
        <taxon>Aerosakkonematales</taxon>
        <taxon>Aerosakkonemataceae</taxon>
        <taxon>Floridanema</taxon>
        <taxon>Floridanema evergladense</taxon>
    </lineage>
</organism>
<dbReference type="InterPro" id="IPR003477">
    <property type="entry name" value="PemK-like"/>
</dbReference>
<gene>
    <name evidence="3" type="ORF">ACE1CA_27890</name>
</gene>
<keyword evidence="4" id="KW-1185">Reference proteome</keyword>
<proteinExistence type="inferred from homology"/>
<evidence type="ECO:0000256" key="2">
    <source>
        <dbReference type="ARBA" id="ARBA00022649"/>
    </source>
</evidence>